<dbReference type="AlphaFoldDB" id="A0A2H3DW71"/>
<gene>
    <name evidence="1" type="ORF">ARMGADRAFT_872778</name>
</gene>
<keyword evidence="2" id="KW-1185">Reference proteome</keyword>
<evidence type="ECO:0000313" key="2">
    <source>
        <dbReference type="Proteomes" id="UP000217790"/>
    </source>
</evidence>
<dbReference type="InParanoid" id="A0A2H3DW71"/>
<name>A0A2H3DW71_ARMGA</name>
<dbReference type="Proteomes" id="UP000217790">
    <property type="component" value="Unassembled WGS sequence"/>
</dbReference>
<accession>A0A2H3DW71</accession>
<proteinExistence type="predicted"/>
<organism evidence="1 2">
    <name type="scientific">Armillaria gallica</name>
    <name type="common">Bulbous honey fungus</name>
    <name type="synonym">Armillaria bulbosa</name>
    <dbReference type="NCBI Taxonomy" id="47427"/>
    <lineage>
        <taxon>Eukaryota</taxon>
        <taxon>Fungi</taxon>
        <taxon>Dikarya</taxon>
        <taxon>Basidiomycota</taxon>
        <taxon>Agaricomycotina</taxon>
        <taxon>Agaricomycetes</taxon>
        <taxon>Agaricomycetidae</taxon>
        <taxon>Agaricales</taxon>
        <taxon>Marasmiineae</taxon>
        <taxon>Physalacriaceae</taxon>
        <taxon>Armillaria</taxon>
    </lineage>
</organism>
<protein>
    <submittedName>
        <fullName evidence="1">Uncharacterized protein</fullName>
    </submittedName>
</protein>
<reference evidence="2" key="1">
    <citation type="journal article" date="2017" name="Nat. Ecol. Evol.">
        <title>Genome expansion and lineage-specific genetic innovations in the forest pathogenic fungi Armillaria.</title>
        <authorList>
            <person name="Sipos G."/>
            <person name="Prasanna A.N."/>
            <person name="Walter M.C."/>
            <person name="O'Connor E."/>
            <person name="Balint B."/>
            <person name="Krizsan K."/>
            <person name="Kiss B."/>
            <person name="Hess J."/>
            <person name="Varga T."/>
            <person name="Slot J."/>
            <person name="Riley R."/>
            <person name="Boka B."/>
            <person name="Rigling D."/>
            <person name="Barry K."/>
            <person name="Lee J."/>
            <person name="Mihaltcheva S."/>
            <person name="LaButti K."/>
            <person name="Lipzen A."/>
            <person name="Waldron R."/>
            <person name="Moloney N.M."/>
            <person name="Sperisen C."/>
            <person name="Kredics L."/>
            <person name="Vagvoelgyi C."/>
            <person name="Patrignani A."/>
            <person name="Fitzpatrick D."/>
            <person name="Nagy I."/>
            <person name="Doyle S."/>
            <person name="Anderson J.B."/>
            <person name="Grigoriev I.V."/>
            <person name="Gueldener U."/>
            <person name="Muensterkoetter M."/>
            <person name="Nagy L.G."/>
        </authorList>
    </citation>
    <scope>NUCLEOTIDE SEQUENCE [LARGE SCALE GENOMIC DNA]</scope>
    <source>
        <strain evidence="2">Ar21-2</strain>
    </source>
</reference>
<dbReference type="OrthoDB" id="3268967at2759"/>
<sequence>MNTINSSTGFSGFQLHTGCSPHVILPLVPDRLLLNPDNNISEVCALIACLNDDTAEAINNLLAAKTAQAHFVNQHRRLNPAFTIGDCVMLSTFHHQRNYTAGHAGHAAK</sequence>
<dbReference type="STRING" id="47427.A0A2H3DW71"/>
<dbReference type="OMA" id="HANEHRA"/>
<evidence type="ECO:0000313" key="1">
    <source>
        <dbReference type="EMBL" id="PBK95692.1"/>
    </source>
</evidence>
<feature type="non-terminal residue" evidence="1">
    <location>
        <position position="109"/>
    </location>
</feature>
<dbReference type="EMBL" id="KZ293652">
    <property type="protein sequence ID" value="PBK95692.1"/>
    <property type="molecule type" value="Genomic_DNA"/>
</dbReference>